<accession>A0ABW7YMZ5</accession>
<evidence type="ECO:0000259" key="1">
    <source>
        <dbReference type="Pfam" id="PF01636"/>
    </source>
</evidence>
<reference evidence="2 3" key="1">
    <citation type="submission" date="2024-10" db="EMBL/GenBank/DDBJ databases">
        <title>The Natural Products Discovery Center: Release of the First 8490 Sequenced Strains for Exploring Actinobacteria Biosynthetic Diversity.</title>
        <authorList>
            <person name="Kalkreuter E."/>
            <person name="Kautsar S.A."/>
            <person name="Yang D."/>
            <person name="Bader C.D."/>
            <person name="Teijaro C.N."/>
            <person name="Fluegel L."/>
            <person name="Davis C.M."/>
            <person name="Simpson J.R."/>
            <person name="Lauterbach L."/>
            <person name="Steele A.D."/>
            <person name="Gui C."/>
            <person name="Meng S."/>
            <person name="Li G."/>
            <person name="Viehrig K."/>
            <person name="Ye F."/>
            <person name="Su P."/>
            <person name="Kiefer A.F."/>
            <person name="Nichols A."/>
            <person name="Cepeda A.J."/>
            <person name="Yan W."/>
            <person name="Fan B."/>
            <person name="Jiang Y."/>
            <person name="Adhikari A."/>
            <person name="Zheng C.-J."/>
            <person name="Schuster L."/>
            <person name="Cowan T.M."/>
            <person name="Smanski M.J."/>
            <person name="Chevrette M.G."/>
            <person name="De Carvalho L.P.S."/>
            <person name="Shen B."/>
        </authorList>
    </citation>
    <scope>NUCLEOTIDE SEQUENCE [LARGE SCALE GENOMIC DNA]</scope>
    <source>
        <strain evidence="2 3">NPDC050545</strain>
    </source>
</reference>
<keyword evidence="3" id="KW-1185">Reference proteome</keyword>
<proteinExistence type="predicted"/>
<dbReference type="Proteomes" id="UP001612741">
    <property type="component" value="Unassembled WGS sequence"/>
</dbReference>
<comment type="caution">
    <text evidence="2">The sequence shown here is derived from an EMBL/GenBank/DDBJ whole genome shotgun (WGS) entry which is preliminary data.</text>
</comment>
<sequence>MELIRFSENAIYRMGAGVVARICRPGQVRIAHREVLVARWLEKRDVPAVRLVTGLPQPTVVHDQAVTWWHELPPHRPGTTLEVAEALRRLHAAGPPDEGLDPLDPFARLAIRIDAAHTLTEDDRAWMRQHLADLQQGYATLPAGLPHGIVHGDAWGGNLAVTEDGRGVLLDLERCTLGPPEWDLISTAVKAFTVAQITADEYQESVRAYGHDVTRWGGFETLRDIREFRMTCMAAQVAAENPARQPEIEYRLACIRGERGQRPWTWVAVP</sequence>
<evidence type="ECO:0000313" key="3">
    <source>
        <dbReference type="Proteomes" id="UP001612741"/>
    </source>
</evidence>
<dbReference type="InterPro" id="IPR011009">
    <property type="entry name" value="Kinase-like_dom_sf"/>
</dbReference>
<protein>
    <submittedName>
        <fullName evidence="2">Phosphotransferase family protein</fullName>
    </submittedName>
</protein>
<dbReference type="SUPFAM" id="SSF56112">
    <property type="entry name" value="Protein kinase-like (PK-like)"/>
    <property type="match status" value="1"/>
</dbReference>
<organism evidence="2 3">
    <name type="scientific">Nonomuraea typhae</name>
    <dbReference type="NCBI Taxonomy" id="2603600"/>
    <lineage>
        <taxon>Bacteria</taxon>
        <taxon>Bacillati</taxon>
        <taxon>Actinomycetota</taxon>
        <taxon>Actinomycetes</taxon>
        <taxon>Streptosporangiales</taxon>
        <taxon>Streptosporangiaceae</taxon>
        <taxon>Nonomuraea</taxon>
    </lineage>
</organism>
<dbReference type="InterPro" id="IPR002575">
    <property type="entry name" value="Aminoglycoside_PTrfase"/>
</dbReference>
<dbReference type="Pfam" id="PF01636">
    <property type="entry name" value="APH"/>
    <property type="match status" value="1"/>
</dbReference>
<dbReference type="RefSeq" id="WP_397079887.1">
    <property type="nucleotide sequence ID" value="NZ_JBITGY010000002.1"/>
</dbReference>
<name>A0ABW7YMZ5_9ACTN</name>
<dbReference type="EMBL" id="JBITGY010000002">
    <property type="protein sequence ID" value="MFI6497203.1"/>
    <property type="molecule type" value="Genomic_DNA"/>
</dbReference>
<dbReference type="Gene3D" id="3.90.1200.10">
    <property type="match status" value="1"/>
</dbReference>
<gene>
    <name evidence="2" type="ORF">ACIBG2_07470</name>
</gene>
<feature type="domain" description="Aminoglycoside phosphotransferase" evidence="1">
    <location>
        <begin position="14"/>
        <end position="212"/>
    </location>
</feature>
<evidence type="ECO:0000313" key="2">
    <source>
        <dbReference type="EMBL" id="MFI6497203.1"/>
    </source>
</evidence>